<accession>A0ABU1ZVW4</accession>
<evidence type="ECO:0000256" key="3">
    <source>
        <dbReference type="ARBA" id="ARBA00022801"/>
    </source>
</evidence>
<evidence type="ECO:0000313" key="7">
    <source>
        <dbReference type="EMBL" id="MDR7329078.1"/>
    </source>
</evidence>
<comment type="similarity">
    <text evidence="1">Belongs to the peptidase S33 family.</text>
</comment>
<protein>
    <submittedName>
        <fullName evidence="7">Pimeloyl-ACP methyl ester carboxylesterase</fullName>
    </submittedName>
</protein>
<keyword evidence="3" id="KW-0378">Hydrolase</keyword>
<feature type="signal peptide" evidence="4">
    <location>
        <begin position="1"/>
        <end position="31"/>
    </location>
</feature>
<dbReference type="InterPro" id="IPR029058">
    <property type="entry name" value="AB_hydrolase_fold"/>
</dbReference>
<name>A0ABU1ZVW4_9CORY</name>
<organism evidence="7 8">
    <name type="scientific">Corynebacterium guangdongense</name>
    <dbReference type="NCBI Taxonomy" id="1783348"/>
    <lineage>
        <taxon>Bacteria</taxon>
        <taxon>Bacillati</taxon>
        <taxon>Actinomycetota</taxon>
        <taxon>Actinomycetes</taxon>
        <taxon>Mycobacteriales</taxon>
        <taxon>Corynebacteriaceae</taxon>
        <taxon>Corynebacterium</taxon>
    </lineage>
</organism>
<dbReference type="Pfam" id="PF08386">
    <property type="entry name" value="Abhydrolase_4"/>
    <property type="match status" value="1"/>
</dbReference>
<dbReference type="RefSeq" id="WP_290198049.1">
    <property type="nucleotide sequence ID" value="NZ_CP047654.1"/>
</dbReference>
<dbReference type="InterPro" id="IPR000073">
    <property type="entry name" value="AB_hydrolase_1"/>
</dbReference>
<evidence type="ECO:0000313" key="8">
    <source>
        <dbReference type="Proteomes" id="UP001180840"/>
    </source>
</evidence>
<feature type="chain" id="PRO_5045763690" evidence="4">
    <location>
        <begin position="32"/>
        <end position="533"/>
    </location>
</feature>
<evidence type="ECO:0000259" key="6">
    <source>
        <dbReference type="Pfam" id="PF08386"/>
    </source>
</evidence>
<dbReference type="PANTHER" id="PTHR43248">
    <property type="entry name" value="2-SUCCINYL-6-HYDROXY-2,4-CYCLOHEXADIENE-1-CARBOXYLATE SYNTHASE"/>
    <property type="match status" value="1"/>
</dbReference>
<dbReference type="InterPro" id="IPR051601">
    <property type="entry name" value="Serine_prot/Carboxylest_S33"/>
</dbReference>
<comment type="caution">
    <text evidence="7">The sequence shown here is derived from an EMBL/GenBank/DDBJ whole genome shotgun (WGS) entry which is preliminary data.</text>
</comment>
<keyword evidence="8" id="KW-1185">Reference proteome</keyword>
<gene>
    <name evidence="7" type="ORF">J2S39_000754</name>
</gene>
<proteinExistence type="inferred from homology"/>
<dbReference type="PANTHER" id="PTHR43248:SF29">
    <property type="entry name" value="TRIPEPTIDYL AMINOPEPTIDASE"/>
    <property type="match status" value="1"/>
</dbReference>
<sequence length="533" mass="56541">MTTLKKLAAAVASAVVAAGAAVIPSAPVAGADPLAPPITWEACPERVTEPAAECGRIEVPREYADPAGPTISVGFVRLAAENPAARRGTLFGNPGGPGGDAYTYFGNDEVFTWPAGVTDEWDRVAVQPRGLPGSTPMNCLEPDPGYTNLPVLDQGGFIKSMCDHRNPGLAQSLTTSNTAEDWEMVRRALDLEQISIMGLSYGTILGSVYATRYPQRVDKLVLDSAADPNGLWNGLVASQQRAQENALYDFMGFAAERNDVYGLGTTPLQVYNSWSNVILRETGTNPTTVPPAAQLGDVPPGLEWAGPTVAEVMTATGQVRVEADGVVSRALNPGANQSASPTMALTLVSLPRPEMWDDLARHVNGTQPSTLIEEEISAYEALSDEEREQLNFQQAAALGTLTMVTCNENTVAPDYRWLPFYLWGTFVSYDARAPYTAGYATGAACAGITPVRGPERYDGSQLATRPLQISGTGDPQTPYAYHRGLADPMGAHVVTVHGPGHGHVGLGNTAVDDIVVEYLRTGRTTATDAPGLL</sequence>
<dbReference type="Proteomes" id="UP001180840">
    <property type="component" value="Unassembled WGS sequence"/>
</dbReference>
<evidence type="ECO:0000256" key="4">
    <source>
        <dbReference type="SAM" id="SignalP"/>
    </source>
</evidence>
<evidence type="ECO:0000256" key="2">
    <source>
        <dbReference type="ARBA" id="ARBA00022729"/>
    </source>
</evidence>
<evidence type="ECO:0000256" key="1">
    <source>
        <dbReference type="ARBA" id="ARBA00010088"/>
    </source>
</evidence>
<keyword evidence="2 4" id="KW-0732">Signal</keyword>
<dbReference type="Gene3D" id="3.40.50.1820">
    <property type="entry name" value="alpha/beta hydrolase"/>
    <property type="match status" value="1"/>
</dbReference>
<dbReference type="InterPro" id="IPR013595">
    <property type="entry name" value="Pept_S33_TAP-like_C"/>
</dbReference>
<dbReference type="Pfam" id="PF00561">
    <property type="entry name" value="Abhydrolase_1"/>
    <property type="match status" value="1"/>
</dbReference>
<reference evidence="7" key="1">
    <citation type="submission" date="2023-07" db="EMBL/GenBank/DDBJ databases">
        <title>Sequencing the genomes of 1000 actinobacteria strains.</title>
        <authorList>
            <person name="Klenk H.-P."/>
        </authorList>
    </citation>
    <scope>NUCLEOTIDE SEQUENCE</scope>
    <source>
        <strain evidence="7">DSM 107476</strain>
    </source>
</reference>
<evidence type="ECO:0000259" key="5">
    <source>
        <dbReference type="Pfam" id="PF00561"/>
    </source>
</evidence>
<dbReference type="SUPFAM" id="SSF53474">
    <property type="entry name" value="alpha/beta-Hydrolases"/>
    <property type="match status" value="1"/>
</dbReference>
<feature type="domain" description="Peptidase S33 tripeptidyl aminopeptidase-like C-terminal" evidence="6">
    <location>
        <begin position="442"/>
        <end position="528"/>
    </location>
</feature>
<feature type="domain" description="AB hydrolase-1" evidence="5">
    <location>
        <begin position="163"/>
        <end position="231"/>
    </location>
</feature>
<dbReference type="EMBL" id="JAVDXZ010000001">
    <property type="protein sequence ID" value="MDR7329078.1"/>
    <property type="molecule type" value="Genomic_DNA"/>
</dbReference>